<dbReference type="HOGENOM" id="CLU_000445_69_17_10"/>
<reference evidence="3 4" key="1">
    <citation type="journal article" date="2009" name="J. Bacteriol.">
        <title>Complete genome sequence of Robiginitalea biformata HTCC2501.</title>
        <authorList>
            <person name="Oh H.M."/>
            <person name="Giovannoni S.J."/>
            <person name="Lee K."/>
            <person name="Ferriera S."/>
            <person name="Johnson J."/>
            <person name="Cho J.C."/>
        </authorList>
    </citation>
    <scope>NUCLEOTIDE SEQUENCE [LARGE SCALE GENOMIC DNA]</scope>
    <source>
        <strain evidence="4">ATCC BAA-864 / HTCC2501 / KCTC 12146</strain>
    </source>
</reference>
<dbReference type="PANTHER" id="PTHR44520:SF2">
    <property type="entry name" value="RESPONSE REGULATOR RCP1"/>
    <property type="match status" value="1"/>
</dbReference>
<accession>A4CIB0</accession>
<dbReference type="GO" id="GO:0000160">
    <property type="term" value="P:phosphorelay signal transduction system"/>
    <property type="evidence" value="ECO:0007669"/>
    <property type="project" value="InterPro"/>
</dbReference>
<dbReference type="SUPFAM" id="SSF52172">
    <property type="entry name" value="CheY-like"/>
    <property type="match status" value="1"/>
</dbReference>
<evidence type="ECO:0000256" key="1">
    <source>
        <dbReference type="PROSITE-ProRule" id="PRU00169"/>
    </source>
</evidence>
<gene>
    <name evidence="3" type="ordered locus">RB2501_07200</name>
</gene>
<dbReference type="STRING" id="313596.RB2501_07200"/>
<dbReference type="InterPro" id="IPR052893">
    <property type="entry name" value="TCS_response_regulator"/>
</dbReference>
<dbReference type="Pfam" id="PF00072">
    <property type="entry name" value="Response_reg"/>
    <property type="match status" value="1"/>
</dbReference>
<name>A4CIB0_ROBBH</name>
<organism evidence="3 4">
    <name type="scientific">Robiginitalea biformata (strain ATCC BAA-864 / DSM 15991 / KCTC 12146 / HTCC2501)</name>
    <dbReference type="NCBI Taxonomy" id="313596"/>
    <lineage>
        <taxon>Bacteria</taxon>
        <taxon>Pseudomonadati</taxon>
        <taxon>Bacteroidota</taxon>
        <taxon>Flavobacteriia</taxon>
        <taxon>Flavobacteriales</taxon>
        <taxon>Flavobacteriaceae</taxon>
        <taxon>Robiginitalea</taxon>
    </lineage>
</organism>
<dbReference type="AlphaFoldDB" id="A4CIB0"/>
<dbReference type="RefSeq" id="WP_015753425.1">
    <property type="nucleotide sequence ID" value="NC_013222.1"/>
</dbReference>
<dbReference type="PANTHER" id="PTHR44520">
    <property type="entry name" value="RESPONSE REGULATOR RCP1-RELATED"/>
    <property type="match status" value="1"/>
</dbReference>
<dbReference type="Proteomes" id="UP000009049">
    <property type="component" value="Chromosome"/>
</dbReference>
<feature type="domain" description="Response regulatory" evidence="2">
    <location>
        <begin position="6"/>
        <end position="132"/>
    </location>
</feature>
<evidence type="ECO:0000313" key="4">
    <source>
        <dbReference type="Proteomes" id="UP000009049"/>
    </source>
</evidence>
<protein>
    <submittedName>
        <fullName evidence="3">Response regulator</fullName>
    </submittedName>
</protein>
<dbReference type="SMART" id="SM00448">
    <property type="entry name" value="REC"/>
    <property type="match status" value="1"/>
</dbReference>
<dbReference type="EMBL" id="CP001712">
    <property type="protein sequence ID" value="EAR16668.1"/>
    <property type="molecule type" value="Genomic_DNA"/>
</dbReference>
<dbReference type="Gene3D" id="3.40.50.2300">
    <property type="match status" value="1"/>
</dbReference>
<sequence length="132" mass="14969">MKTLEKTCIVDDDPILVYGMKLMMKQVEFCEEILVFNNGQEAIDGLLDMLNRGEALPSVIFLDLNMPVMDGWDFLESFVKIPNNNTERVTIYVVSSSINPADEQRAREYEVVGNYFVKPITELDLTGILQSA</sequence>
<dbReference type="KEGG" id="rbi:RB2501_07200"/>
<keyword evidence="1" id="KW-0597">Phosphoprotein</keyword>
<feature type="modified residue" description="4-aspartylphosphate" evidence="1">
    <location>
        <position position="63"/>
    </location>
</feature>
<evidence type="ECO:0000259" key="2">
    <source>
        <dbReference type="PROSITE" id="PS50110"/>
    </source>
</evidence>
<keyword evidence="4" id="KW-1185">Reference proteome</keyword>
<dbReference type="PROSITE" id="PS50110">
    <property type="entry name" value="RESPONSE_REGULATORY"/>
    <property type="match status" value="1"/>
</dbReference>
<dbReference type="eggNOG" id="COG3437">
    <property type="taxonomic scope" value="Bacteria"/>
</dbReference>
<proteinExistence type="predicted"/>
<evidence type="ECO:0000313" key="3">
    <source>
        <dbReference type="EMBL" id="EAR16668.1"/>
    </source>
</evidence>
<dbReference type="InterPro" id="IPR011006">
    <property type="entry name" value="CheY-like_superfamily"/>
</dbReference>
<dbReference type="OrthoDB" id="673128at2"/>
<dbReference type="InterPro" id="IPR001789">
    <property type="entry name" value="Sig_transdc_resp-reg_receiver"/>
</dbReference>